<sequence>MEEGEFEERKRMKDRVMEGGGSGIEGEKEEMGKEKSHQQFSTMAKPTLLLLSLTFLSLSSLSSQLSTDAVINAAEILSNSGYVSMSLTLQLISTSLTTAATTSSQTPPPSAATIFSPSDAAFATSGQPSLSLLRFHFSPIAFSLETLRSLPYGTKIPTMSQGNSLTVTTPDPYRQVSLNNVTVIGSPIYDDGSLIVYGVDSFFDMNFEIPSRNYIPSPNFRCRVSETENETTSSYSSYTFKEASRVLRTREYSVMASCLDLQLLALLQQRPNLTVFAPVDYALPDLVSNFTSDYSSLFLRHVVPCRMTWADLSNLGEGAMLRTFSDGFTLRIARVNNELTVNGVAVAVRDMYSSDWLVVHGLRRVLEEVPETPEQGGKSSHEYGGEEKIAPVRNEF</sequence>
<dbReference type="Proteomes" id="UP000828048">
    <property type="component" value="Chromosome 10"/>
</dbReference>
<evidence type="ECO:0000313" key="1">
    <source>
        <dbReference type="EMBL" id="KAH7839613.1"/>
    </source>
</evidence>
<dbReference type="EMBL" id="CM037160">
    <property type="protein sequence ID" value="KAH7839613.1"/>
    <property type="molecule type" value="Genomic_DNA"/>
</dbReference>
<accession>A0ACB7XGW0</accession>
<organism evidence="1 2">
    <name type="scientific">Vaccinium darrowii</name>
    <dbReference type="NCBI Taxonomy" id="229202"/>
    <lineage>
        <taxon>Eukaryota</taxon>
        <taxon>Viridiplantae</taxon>
        <taxon>Streptophyta</taxon>
        <taxon>Embryophyta</taxon>
        <taxon>Tracheophyta</taxon>
        <taxon>Spermatophyta</taxon>
        <taxon>Magnoliopsida</taxon>
        <taxon>eudicotyledons</taxon>
        <taxon>Gunneridae</taxon>
        <taxon>Pentapetalae</taxon>
        <taxon>asterids</taxon>
        <taxon>Ericales</taxon>
        <taxon>Ericaceae</taxon>
        <taxon>Vaccinioideae</taxon>
        <taxon>Vaccinieae</taxon>
        <taxon>Vaccinium</taxon>
    </lineage>
</organism>
<reference evidence="1 2" key="1">
    <citation type="journal article" date="2021" name="Hortic Res">
        <title>High-quality reference genome and annotation aids understanding of berry development for evergreen blueberry (Vaccinium darrowii).</title>
        <authorList>
            <person name="Yu J."/>
            <person name="Hulse-Kemp A.M."/>
            <person name="Babiker E."/>
            <person name="Staton M."/>
        </authorList>
    </citation>
    <scope>NUCLEOTIDE SEQUENCE [LARGE SCALE GENOMIC DNA]</scope>
    <source>
        <strain evidence="2">cv. NJ 8807/NJ 8810</strain>
        <tissue evidence="1">Young leaf</tissue>
    </source>
</reference>
<protein>
    <submittedName>
        <fullName evidence="1">Uncharacterized protein</fullName>
    </submittedName>
</protein>
<gene>
    <name evidence="1" type="ORF">Vadar_006267</name>
</gene>
<evidence type="ECO:0000313" key="2">
    <source>
        <dbReference type="Proteomes" id="UP000828048"/>
    </source>
</evidence>
<keyword evidence="2" id="KW-1185">Reference proteome</keyword>
<comment type="caution">
    <text evidence="1">The sequence shown here is derived from an EMBL/GenBank/DDBJ whole genome shotgun (WGS) entry which is preliminary data.</text>
</comment>
<name>A0ACB7XGW0_9ERIC</name>
<proteinExistence type="predicted"/>